<evidence type="ECO:0000256" key="2">
    <source>
        <dbReference type="ARBA" id="ARBA00023002"/>
    </source>
</evidence>
<name>H7EMK0_9SPIR</name>
<dbReference type="InterPro" id="IPR036856">
    <property type="entry name" value="Ald_Oxase/Xan_DH_a/b_sf"/>
</dbReference>
<dbReference type="GO" id="GO:0016491">
    <property type="term" value="F:oxidoreductase activity"/>
    <property type="evidence" value="ECO:0007669"/>
    <property type="project" value="UniProtKB-KW"/>
</dbReference>
<dbReference type="Pfam" id="PF01315">
    <property type="entry name" value="Ald_Xan_dh_C"/>
    <property type="match status" value="1"/>
</dbReference>
<dbReference type="Pfam" id="PF20256">
    <property type="entry name" value="MoCoBD_2"/>
    <property type="match status" value="1"/>
</dbReference>
<evidence type="ECO:0000313" key="4">
    <source>
        <dbReference type="EMBL" id="EIC01285.1"/>
    </source>
</evidence>
<dbReference type="PANTHER" id="PTHR11908:SF132">
    <property type="entry name" value="ALDEHYDE OXIDASE 1-RELATED"/>
    <property type="match status" value="1"/>
</dbReference>
<dbReference type="InterPro" id="IPR037165">
    <property type="entry name" value="AldOxase/xan_DH_Mopterin-bd_sf"/>
</dbReference>
<dbReference type="EMBL" id="AGRW01000051">
    <property type="protein sequence ID" value="EIC01285.1"/>
    <property type="molecule type" value="Genomic_DNA"/>
</dbReference>
<comment type="caution">
    <text evidence="4">The sequence shown here is derived from an EMBL/GenBank/DDBJ whole genome shotgun (WGS) entry which is preliminary data.</text>
</comment>
<dbReference type="GO" id="GO:0005506">
    <property type="term" value="F:iron ion binding"/>
    <property type="evidence" value="ECO:0007669"/>
    <property type="project" value="InterPro"/>
</dbReference>
<dbReference type="InterPro" id="IPR046867">
    <property type="entry name" value="AldOxase/xan_DH_MoCoBD2"/>
</dbReference>
<sequence length="679" mass="73921">MPKKERELSFSGTFATDIALPGMMFASVVRSAVPSGKIKSVSLPGGTGKMELISAADVPGRNAVSMLGTDAEIFCTGDIRYKGEPVALVVGEDEREVRDAARKADVVVELDFSRKKADGERTAIIAARTEKSAGFSQDDFGKAPFVVDETWENAMRPLSMKETNAAAAYFDGDRLSVYAPNQWIHNMRESLSACTGIPRHKISVTRTPISKKSSSAIFQSEIAAAMAAIASIKTGRPVKLSYTRSEQESFVENPARITVRHKTAVSEDGRIIADDIRITADAGAYCPFAEEIAERLLLGASGIYKAEKRRVSVKILSSKNPPRSVKMKAIAMHDFFAAECQMQRIAEVTGISPKTLRKANLDAENALFGGIRIADAIDAVTQSLDPFIRRQDLSATKNDDCRTRKEFPGGFDSSAFDRKFFAYRMRESGTNFLDTVSPSVPNKVGTALACAVEGIGYAKRPTVLRTELHDDGKFVIESFPVSDADWGAWTRTVSDILKIDRTLVFLDPKIDEGKENNWPDTLSENTGIKARLLKECCAETRENLATGIRCASAGADAGGKPFVDAAFAACIVEVEIDACTLSVGIQRISVAFDCGRIQNKPLMEMQARLEIQKQLPQLMEGKLLSCNDIRIQFMESDGEPKQIGNIIDSVVPAAFASAVSVARGRTISRLPITERDILG</sequence>
<gene>
    <name evidence="4" type="ORF">TresaDRAFT_0422</name>
</gene>
<keyword evidence="2" id="KW-0560">Oxidoreductase</keyword>
<keyword evidence="5" id="KW-1185">Reference proteome</keyword>
<dbReference type="Gene3D" id="3.30.365.10">
    <property type="entry name" value="Aldehyde oxidase/xanthine dehydrogenase, molybdopterin binding domain"/>
    <property type="match status" value="3"/>
</dbReference>
<evidence type="ECO:0000259" key="3">
    <source>
        <dbReference type="SMART" id="SM01008"/>
    </source>
</evidence>
<keyword evidence="1" id="KW-0500">Molybdenum</keyword>
<dbReference type="PATRIC" id="fig|907348.3.peg.2175"/>
<dbReference type="AlphaFoldDB" id="H7EMK0"/>
<protein>
    <submittedName>
        <fullName evidence="4">Aldehyde oxidase and xanthine dehydrogenase a/b hammerhead</fullName>
    </submittedName>
</protein>
<feature type="domain" description="Aldehyde oxidase/xanthine dehydrogenase a/b hammerhead" evidence="3">
    <location>
        <begin position="11"/>
        <end position="112"/>
    </location>
</feature>
<evidence type="ECO:0000313" key="5">
    <source>
        <dbReference type="Proteomes" id="UP000003571"/>
    </source>
</evidence>
<dbReference type="STRING" id="907348.TresaDRAFT_0422"/>
<dbReference type="eggNOG" id="COG1529">
    <property type="taxonomic scope" value="Bacteria"/>
</dbReference>
<dbReference type="InterPro" id="IPR008274">
    <property type="entry name" value="AldOxase/xan_DH_MoCoBD1"/>
</dbReference>
<accession>H7EMK0</accession>
<dbReference type="RefSeq" id="WP_002705559.1">
    <property type="nucleotide sequence ID" value="NZ_AGRW01000051.1"/>
</dbReference>
<dbReference type="SMART" id="SM01008">
    <property type="entry name" value="Ald_Xan_dh_C"/>
    <property type="match status" value="1"/>
</dbReference>
<reference evidence="4 5" key="1">
    <citation type="submission" date="2011-09" db="EMBL/GenBank/DDBJ databases">
        <title>The draft genome of Treponema saccharophilum DSM 2985.</title>
        <authorList>
            <consortium name="US DOE Joint Genome Institute (JGI-PGF)"/>
            <person name="Lucas S."/>
            <person name="Copeland A."/>
            <person name="Lapidus A."/>
            <person name="Glavina del Rio T."/>
            <person name="Dalin E."/>
            <person name="Tice H."/>
            <person name="Bruce D."/>
            <person name="Goodwin L."/>
            <person name="Pitluck S."/>
            <person name="Peters L."/>
            <person name="Kyrpides N."/>
            <person name="Mavromatis K."/>
            <person name="Ivanova N."/>
            <person name="Markowitz V."/>
            <person name="Cheng J.-F."/>
            <person name="Hugenholtz P."/>
            <person name="Woyke T."/>
            <person name="Wu D."/>
            <person name="Gronow S."/>
            <person name="Wellnitz S."/>
            <person name="Brambilla E."/>
            <person name="Klenk H.-P."/>
            <person name="Eisen J.A."/>
        </authorList>
    </citation>
    <scope>NUCLEOTIDE SEQUENCE [LARGE SCALE GENOMIC DNA]</scope>
    <source>
        <strain evidence="4 5">DSM 2985</strain>
    </source>
</reference>
<dbReference type="InterPro" id="IPR000674">
    <property type="entry name" value="Ald_Oxase/Xan_DH_a/b"/>
</dbReference>
<dbReference type="Proteomes" id="UP000003571">
    <property type="component" value="Unassembled WGS sequence"/>
</dbReference>
<dbReference type="InterPro" id="IPR016208">
    <property type="entry name" value="Ald_Oxase/xanthine_DH-like"/>
</dbReference>
<dbReference type="OrthoDB" id="9759099at2"/>
<dbReference type="Pfam" id="PF02738">
    <property type="entry name" value="MoCoBD_1"/>
    <property type="match status" value="1"/>
</dbReference>
<proteinExistence type="predicted"/>
<dbReference type="Gene3D" id="3.90.1170.50">
    <property type="entry name" value="Aldehyde oxidase/xanthine dehydrogenase, a/b hammerhead"/>
    <property type="match status" value="1"/>
</dbReference>
<organism evidence="4 5">
    <name type="scientific">Treponema saccharophilum DSM 2985</name>
    <dbReference type="NCBI Taxonomy" id="907348"/>
    <lineage>
        <taxon>Bacteria</taxon>
        <taxon>Pseudomonadati</taxon>
        <taxon>Spirochaetota</taxon>
        <taxon>Spirochaetia</taxon>
        <taxon>Spirochaetales</taxon>
        <taxon>Treponemataceae</taxon>
        <taxon>Treponema</taxon>
    </lineage>
</organism>
<dbReference type="SUPFAM" id="SSF54665">
    <property type="entry name" value="CO dehydrogenase molybdoprotein N-domain-like"/>
    <property type="match status" value="1"/>
</dbReference>
<dbReference type="SUPFAM" id="SSF56003">
    <property type="entry name" value="Molybdenum cofactor-binding domain"/>
    <property type="match status" value="1"/>
</dbReference>
<dbReference type="PANTHER" id="PTHR11908">
    <property type="entry name" value="XANTHINE DEHYDROGENASE"/>
    <property type="match status" value="1"/>
</dbReference>
<evidence type="ECO:0000256" key="1">
    <source>
        <dbReference type="ARBA" id="ARBA00022505"/>
    </source>
</evidence>